<feature type="compositionally biased region" description="Basic and acidic residues" evidence="1">
    <location>
        <begin position="103"/>
        <end position="114"/>
    </location>
</feature>
<feature type="region of interest" description="Disordered" evidence="1">
    <location>
        <begin position="1"/>
        <end position="24"/>
    </location>
</feature>
<dbReference type="OrthoDB" id="2595316at2759"/>
<evidence type="ECO:0000313" key="2">
    <source>
        <dbReference type="EMBL" id="GHJ83668.1"/>
    </source>
</evidence>
<gene>
    <name evidence="2" type="ORF">NliqN6_0070</name>
</gene>
<feature type="compositionally biased region" description="Acidic residues" evidence="1">
    <location>
        <begin position="217"/>
        <end position="228"/>
    </location>
</feature>
<evidence type="ECO:0000313" key="3">
    <source>
        <dbReference type="Proteomes" id="UP000620104"/>
    </source>
</evidence>
<keyword evidence="3" id="KW-1185">Reference proteome</keyword>
<feature type="region of interest" description="Disordered" evidence="1">
    <location>
        <begin position="69"/>
        <end position="126"/>
    </location>
</feature>
<protein>
    <recommendedName>
        <fullName evidence="4">Coiled-coil domain-containing protein 16</fullName>
    </recommendedName>
</protein>
<dbReference type="Proteomes" id="UP000620104">
    <property type="component" value="Unassembled WGS sequence"/>
</dbReference>
<feature type="region of interest" description="Disordered" evidence="1">
    <location>
        <begin position="210"/>
        <end position="262"/>
    </location>
</feature>
<feature type="compositionally biased region" description="Basic and acidic residues" evidence="1">
    <location>
        <begin position="229"/>
        <end position="262"/>
    </location>
</feature>
<feature type="compositionally biased region" description="Low complexity" evidence="1">
    <location>
        <begin position="184"/>
        <end position="196"/>
    </location>
</feature>
<comment type="caution">
    <text evidence="2">The sequence shown here is derived from an EMBL/GenBank/DDBJ whole genome shotgun (WGS) entry which is preliminary data.</text>
</comment>
<name>A0A8H3TMD6_9TREE</name>
<evidence type="ECO:0008006" key="4">
    <source>
        <dbReference type="Google" id="ProtNLM"/>
    </source>
</evidence>
<sequence length="285" mass="30800">MDARSLLRAKKAGATASASATGNPYLKIDAKGDQRCSICGVLAKHWDAHQVSKQHKTSLQRIRQEEAAAAAAAARKKEGKKRQAVDEAPMTGPTVEDVPAGAEADRGKRVRTDDAPGPVDTSPANSLVDAELDDFLSSLSAIPDIPAETEPPVPANKSRYKPSQPETQTHYESAAVLNAPPPTKSTAISSGATAASNPFAGKLTKKVDIGPALPAEDVTEEAEEEETEAERRAREQREEREEIMDRLEEEQRAQEEADERVQSLKARLELVKKRRALAKQNKVGL</sequence>
<accession>A0A8H3TMD6</accession>
<feature type="region of interest" description="Disordered" evidence="1">
    <location>
        <begin position="142"/>
        <end position="197"/>
    </location>
</feature>
<evidence type="ECO:0000256" key="1">
    <source>
        <dbReference type="SAM" id="MobiDB-lite"/>
    </source>
</evidence>
<feature type="compositionally biased region" description="Low complexity" evidence="1">
    <location>
        <begin position="12"/>
        <end position="22"/>
    </location>
</feature>
<reference evidence="2" key="1">
    <citation type="submission" date="2020-07" db="EMBL/GenBank/DDBJ databases">
        <title>Draft Genome Sequence of a Deep-Sea Yeast, Naganishia (Cryptococcus) liquefaciens strain N6.</title>
        <authorList>
            <person name="Han Y.W."/>
            <person name="Kajitani R."/>
            <person name="Morimoto H."/>
            <person name="Parhat M."/>
            <person name="Tsubouchi H."/>
            <person name="Bakenova O."/>
            <person name="Ogata M."/>
            <person name="Argunhan B."/>
            <person name="Aoki R."/>
            <person name="Kajiwara S."/>
            <person name="Itoh T."/>
            <person name="Iwasaki H."/>
        </authorList>
    </citation>
    <scope>NUCLEOTIDE SEQUENCE</scope>
    <source>
        <strain evidence="2">N6</strain>
    </source>
</reference>
<proteinExistence type="predicted"/>
<dbReference type="EMBL" id="BLZA01000002">
    <property type="protein sequence ID" value="GHJ83668.1"/>
    <property type="molecule type" value="Genomic_DNA"/>
</dbReference>
<organism evidence="2 3">
    <name type="scientific">Naganishia liquefaciens</name>
    <dbReference type="NCBI Taxonomy" id="104408"/>
    <lineage>
        <taxon>Eukaryota</taxon>
        <taxon>Fungi</taxon>
        <taxon>Dikarya</taxon>
        <taxon>Basidiomycota</taxon>
        <taxon>Agaricomycotina</taxon>
        <taxon>Tremellomycetes</taxon>
        <taxon>Filobasidiales</taxon>
        <taxon>Filobasidiaceae</taxon>
        <taxon>Naganishia</taxon>
    </lineage>
</organism>
<dbReference type="AlphaFoldDB" id="A0A8H3TMD6"/>